<protein>
    <submittedName>
        <fullName evidence="2">Uncharacterized protein</fullName>
    </submittedName>
</protein>
<dbReference type="GeneID" id="94842142"/>
<keyword evidence="1" id="KW-0812">Transmembrane</keyword>
<keyword evidence="3" id="KW-1185">Reference proteome</keyword>
<feature type="transmembrane region" description="Helical" evidence="1">
    <location>
        <begin position="47"/>
        <end position="68"/>
    </location>
</feature>
<dbReference type="InterPro" id="IPR021299">
    <property type="entry name" value="DUF2871"/>
</dbReference>
<dbReference type="Pfam" id="PF11070">
    <property type="entry name" value="DUF2871"/>
    <property type="match status" value="1"/>
</dbReference>
<dbReference type="Proteomes" id="UP000179807">
    <property type="component" value="Unassembled WGS sequence"/>
</dbReference>
<gene>
    <name evidence="2" type="ORF">TRFO_30576</name>
</gene>
<evidence type="ECO:0000256" key="1">
    <source>
        <dbReference type="SAM" id="Phobius"/>
    </source>
</evidence>
<proteinExistence type="predicted"/>
<dbReference type="EMBL" id="MLAK01000870">
    <property type="protein sequence ID" value="OHT02378.1"/>
    <property type="molecule type" value="Genomic_DNA"/>
</dbReference>
<organism evidence="2 3">
    <name type="scientific">Tritrichomonas foetus</name>
    <dbReference type="NCBI Taxonomy" id="1144522"/>
    <lineage>
        <taxon>Eukaryota</taxon>
        <taxon>Metamonada</taxon>
        <taxon>Parabasalia</taxon>
        <taxon>Tritrichomonadida</taxon>
        <taxon>Tritrichomonadidae</taxon>
        <taxon>Tritrichomonas</taxon>
    </lineage>
</organism>
<evidence type="ECO:0000313" key="2">
    <source>
        <dbReference type="EMBL" id="OHT02378.1"/>
    </source>
</evidence>
<dbReference type="VEuPathDB" id="TrichDB:TRFO_30576"/>
<dbReference type="RefSeq" id="XP_068355514.1">
    <property type="nucleotide sequence ID" value="XM_068507438.1"/>
</dbReference>
<name>A0A1J4JUJ2_9EUKA</name>
<reference evidence="2" key="1">
    <citation type="submission" date="2016-10" db="EMBL/GenBank/DDBJ databases">
        <authorList>
            <person name="Benchimol M."/>
            <person name="Almeida L.G."/>
            <person name="Vasconcelos A.T."/>
            <person name="Perreira-Neves A."/>
            <person name="Rosa I.A."/>
            <person name="Tasca T."/>
            <person name="Bogo M.R."/>
            <person name="de Souza W."/>
        </authorList>
    </citation>
    <scope>NUCLEOTIDE SEQUENCE [LARGE SCALE GENOMIC DNA]</scope>
    <source>
        <strain evidence="2">K</strain>
    </source>
</reference>
<accession>A0A1J4JUJ2</accession>
<evidence type="ECO:0000313" key="3">
    <source>
        <dbReference type="Proteomes" id="UP000179807"/>
    </source>
</evidence>
<feature type="transmembrane region" description="Helical" evidence="1">
    <location>
        <begin position="156"/>
        <end position="177"/>
    </location>
</feature>
<feature type="transmembrane region" description="Helical" evidence="1">
    <location>
        <begin position="88"/>
        <end position="110"/>
    </location>
</feature>
<sequence>MNSQLYFSFLSKLYIHSFNLRIIFSINFSQKVFSHHFISLMMITRTILFRTFLSFIILAFGIEIIILITTKIQGWNNFQRGRPFLAAVHVHLMVLGAIMFLINILLDGVYNITQARFYKTFYIVYLVGISLAISMMLYKGFVQLYDGKPIGGLKDAVAAIGHTTTFVGLFFFCHCVYEKAVKEAKSVSSSSQETDA</sequence>
<feature type="transmembrane region" description="Helical" evidence="1">
    <location>
        <begin position="122"/>
        <end position="141"/>
    </location>
</feature>
<dbReference type="AlphaFoldDB" id="A0A1J4JUJ2"/>
<keyword evidence="1" id="KW-1133">Transmembrane helix</keyword>
<comment type="caution">
    <text evidence="2">The sequence shown here is derived from an EMBL/GenBank/DDBJ whole genome shotgun (WGS) entry which is preliminary data.</text>
</comment>
<keyword evidence="1" id="KW-0472">Membrane</keyword>